<organism evidence="3 4">
    <name type="scientific">Rhodococcus oxybenzonivorans</name>
    <dbReference type="NCBI Taxonomy" id="1990687"/>
    <lineage>
        <taxon>Bacteria</taxon>
        <taxon>Bacillati</taxon>
        <taxon>Actinomycetota</taxon>
        <taxon>Actinomycetes</taxon>
        <taxon>Mycobacteriales</taxon>
        <taxon>Nocardiaceae</taxon>
        <taxon>Rhodococcus</taxon>
    </lineage>
</organism>
<evidence type="ECO:0000256" key="1">
    <source>
        <dbReference type="SAM" id="Phobius"/>
    </source>
</evidence>
<feature type="transmembrane region" description="Helical" evidence="1">
    <location>
        <begin position="67"/>
        <end position="85"/>
    </location>
</feature>
<feature type="transmembrane region" description="Helical" evidence="1">
    <location>
        <begin position="21"/>
        <end position="47"/>
    </location>
</feature>
<keyword evidence="1" id="KW-0472">Membrane</keyword>
<keyword evidence="1" id="KW-1133">Transmembrane helix</keyword>
<dbReference type="Pfam" id="PF23636">
    <property type="entry name" value="DUF7144"/>
    <property type="match status" value="1"/>
</dbReference>
<proteinExistence type="predicted"/>
<evidence type="ECO:0000313" key="3">
    <source>
        <dbReference type="EMBL" id="AWK70713.1"/>
    </source>
</evidence>
<dbReference type="OrthoDB" id="4482242at2"/>
<dbReference type="RefSeq" id="WP_109326314.1">
    <property type="nucleotide sequence ID" value="NZ_CP021354.1"/>
</dbReference>
<accession>A0A2S2BQ63</accession>
<keyword evidence="4" id="KW-1185">Reference proteome</keyword>
<keyword evidence="1" id="KW-0812">Transmembrane</keyword>
<evidence type="ECO:0000259" key="2">
    <source>
        <dbReference type="Pfam" id="PF23636"/>
    </source>
</evidence>
<evidence type="ECO:0000313" key="4">
    <source>
        <dbReference type="Proteomes" id="UP000245711"/>
    </source>
</evidence>
<protein>
    <recommendedName>
        <fullName evidence="2">DUF7144 domain-containing protein</fullName>
    </recommendedName>
</protein>
<sequence>MDMTTNPESRTNSPVKQGFAAGTSLAAAILLLTVGVISFFQGIAAVASDDLLVIGVEYTYQFDTTTWGWIHIVLGVVLIASAVGLMTGATWARIVAVCIAALSILANFLWLPYYPLWSILIIALDVVVIWAVTTWDTSKYDTTTY</sequence>
<dbReference type="InterPro" id="IPR055568">
    <property type="entry name" value="DUF7144"/>
</dbReference>
<dbReference type="EMBL" id="CP021354">
    <property type="protein sequence ID" value="AWK70713.1"/>
    <property type="molecule type" value="Genomic_DNA"/>
</dbReference>
<reference evidence="3 4" key="1">
    <citation type="submission" date="2017-05" db="EMBL/GenBank/DDBJ databases">
        <title>Isolation of Rhodococcus sp. S2-17 biodegrading of BP-3.</title>
        <authorList>
            <person name="Lee Y."/>
            <person name="Kim K.H."/>
            <person name="Chun B.H."/>
            <person name="Jung H.S."/>
            <person name="Jeon C.O."/>
        </authorList>
    </citation>
    <scope>NUCLEOTIDE SEQUENCE [LARGE SCALE GENOMIC DNA]</scope>
    <source>
        <strain evidence="3 4">S2-17</strain>
    </source>
</reference>
<name>A0A2S2BQ63_9NOCA</name>
<feature type="transmembrane region" description="Helical" evidence="1">
    <location>
        <begin position="92"/>
        <end position="110"/>
    </location>
</feature>
<gene>
    <name evidence="3" type="ORF">CBI38_03140</name>
</gene>
<feature type="transmembrane region" description="Helical" evidence="1">
    <location>
        <begin position="116"/>
        <end position="135"/>
    </location>
</feature>
<dbReference type="KEGG" id="roz:CBI38_03140"/>
<feature type="domain" description="DUF7144" evidence="2">
    <location>
        <begin position="25"/>
        <end position="136"/>
    </location>
</feature>
<dbReference type="Proteomes" id="UP000245711">
    <property type="component" value="Chromosome"/>
</dbReference>
<dbReference type="AlphaFoldDB" id="A0A2S2BQ63"/>